<feature type="region of interest" description="Disordered" evidence="1">
    <location>
        <begin position="235"/>
        <end position="256"/>
    </location>
</feature>
<keyword evidence="3" id="KW-1185">Reference proteome</keyword>
<gene>
    <name evidence="2" type="ORF">SAMN02745121_04462</name>
</gene>
<accession>A0A1I2AYH7</accession>
<sequence>MSGRRRCLHPLLFFARESGALRSAGDVPGAGSRVGAVAGAVRSGHSSGGGLVRVGAAAWAGRESSARSCVSGHASGAASSFASARPPGRVARAPLAHVFQAMRRAEPVRVDAAAWAGRGELRSLMFFRRCVRRRARSRRRGRPGGSRRAPPAHVLKAGLTSARQATPRTAGSRRRGRPPRAKVCPALTFARGLRCLRPRGLPPPRTTRPSWAWRGRSWPGPAGCRARRGACAATRARRRGPGRRGCRRARTSCPPW</sequence>
<organism evidence="2 3">
    <name type="scientific">Nannocystis exedens</name>
    <dbReference type="NCBI Taxonomy" id="54"/>
    <lineage>
        <taxon>Bacteria</taxon>
        <taxon>Pseudomonadati</taxon>
        <taxon>Myxococcota</taxon>
        <taxon>Polyangia</taxon>
        <taxon>Nannocystales</taxon>
        <taxon>Nannocystaceae</taxon>
        <taxon>Nannocystis</taxon>
    </lineage>
</organism>
<protein>
    <submittedName>
        <fullName evidence="2">Uncharacterized protein</fullName>
    </submittedName>
</protein>
<dbReference type="STRING" id="54.SAMN02745121_04462"/>
<feature type="region of interest" description="Disordered" evidence="1">
    <location>
        <begin position="135"/>
        <end position="180"/>
    </location>
</feature>
<reference evidence="3" key="1">
    <citation type="submission" date="2016-10" db="EMBL/GenBank/DDBJ databases">
        <authorList>
            <person name="Varghese N."/>
            <person name="Submissions S."/>
        </authorList>
    </citation>
    <scope>NUCLEOTIDE SEQUENCE [LARGE SCALE GENOMIC DNA]</scope>
    <source>
        <strain evidence="3">ATCC 25963</strain>
    </source>
</reference>
<dbReference type="AlphaFoldDB" id="A0A1I2AYH7"/>
<proteinExistence type="predicted"/>
<evidence type="ECO:0000313" key="3">
    <source>
        <dbReference type="Proteomes" id="UP000199400"/>
    </source>
</evidence>
<dbReference type="EMBL" id="FOMX01000014">
    <property type="protein sequence ID" value="SFE49025.1"/>
    <property type="molecule type" value="Genomic_DNA"/>
</dbReference>
<evidence type="ECO:0000313" key="2">
    <source>
        <dbReference type="EMBL" id="SFE49025.1"/>
    </source>
</evidence>
<evidence type="ECO:0000256" key="1">
    <source>
        <dbReference type="SAM" id="MobiDB-lite"/>
    </source>
</evidence>
<feature type="compositionally biased region" description="Basic residues" evidence="1">
    <location>
        <begin position="235"/>
        <end position="250"/>
    </location>
</feature>
<dbReference type="Proteomes" id="UP000199400">
    <property type="component" value="Unassembled WGS sequence"/>
</dbReference>
<feature type="compositionally biased region" description="Basic residues" evidence="1">
    <location>
        <begin position="171"/>
        <end position="180"/>
    </location>
</feature>
<name>A0A1I2AYH7_9BACT</name>